<proteinExistence type="inferred from homology"/>
<dbReference type="AlphaFoldDB" id="A0A955IWD1"/>
<dbReference type="InterPro" id="IPR050922">
    <property type="entry name" value="LytR/CpsA/Psr_CW_biosynth"/>
</dbReference>
<evidence type="ECO:0000313" key="3">
    <source>
        <dbReference type="EMBL" id="MCA9301922.1"/>
    </source>
</evidence>
<dbReference type="Pfam" id="PF03816">
    <property type="entry name" value="LytR_cpsA_psr"/>
    <property type="match status" value="1"/>
</dbReference>
<feature type="domain" description="Cell envelope-related transcriptional attenuator" evidence="2">
    <location>
        <begin position="85"/>
        <end position="233"/>
    </location>
</feature>
<dbReference type="PANTHER" id="PTHR33392:SF6">
    <property type="entry name" value="POLYISOPRENYL-TEICHOIC ACID--PEPTIDOGLYCAN TEICHOIC ACID TRANSFERASE TAGU"/>
    <property type="match status" value="1"/>
</dbReference>
<organism evidence="3 4">
    <name type="scientific">candidate division WWE3 bacterium</name>
    <dbReference type="NCBI Taxonomy" id="2053526"/>
    <lineage>
        <taxon>Bacteria</taxon>
        <taxon>Katanobacteria</taxon>
    </lineage>
</organism>
<accession>A0A955IWD1</accession>
<dbReference type="InterPro" id="IPR004474">
    <property type="entry name" value="LytR_CpsA_psr"/>
</dbReference>
<sequence length="360" mass="40945">MFKKALVSTTLLILLATGLYITYDFLALDNKINPENSIISPIINAVEEKVDSSKNIEGSKYENSDIINILLLGIDRRSKEEYGYRTDIMILLTINKAKNKIVLTSIPRDLWYGGGRVNAFFIQSSWEETQNAFLEITGQKPDAYILTDFEDFSWIVDQIGGLPVTIETTFTDSQYPVDATKEYQTITFIQGQEKMSGDRALIFARSRKGDNDNGDWGRMKRQHLLLKSLGENMFNADSFICKIGNLKITDGSCFLNLNTETLKKGFELATTGRMETNLTLKDLVYAKDLYVDKNDYKVESLYMDYNYLYTPLAEDYGGAWVLAPIGDSFVNFHQELENKINNTEIQELDRASDEAQTLNN</sequence>
<evidence type="ECO:0000259" key="2">
    <source>
        <dbReference type="Pfam" id="PF03816"/>
    </source>
</evidence>
<dbReference type="Gene3D" id="3.40.630.190">
    <property type="entry name" value="LCP protein"/>
    <property type="match status" value="1"/>
</dbReference>
<gene>
    <name evidence="3" type="ORF">KDA10_00960</name>
</gene>
<protein>
    <submittedName>
        <fullName evidence="3">LCP family protein</fullName>
    </submittedName>
</protein>
<dbReference type="Proteomes" id="UP000714817">
    <property type="component" value="Unassembled WGS sequence"/>
</dbReference>
<reference evidence="3" key="2">
    <citation type="journal article" date="2021" name="Microbiome">
        <title>Successional dynamics and alternative stable states in a saline activated sludge microbial community over 9 years.</title>
        <authorList>
            <person name="Wang Y."/>
            <person name="Ye J."/>
            <person name="Ju F."/>
            <person name="Liu L."/>
            <person name="Boyd J.A."/>
            <person name="Deng Y."/>
            <person name="Parks D.H."/>
            <person name="Jiang X."/>
            <person name="Yin X."/>
            <person name="Woodcroft B.J."/>
            <person name="Tyson G.W."/>
            <person name="Hugenholtz P."/>
            <person name="Polz M.F."/>
            <person name="Zhang T."/>
        </authorList>
    </citation>
    <scope>NUCLEOTIDE SEQUENCE</scope>
    <source>
        <strain evidence="3">HKST-UBA80</strain>
    </source>
</reference>
<dbReference type="NCBIfam" id="TIGR00350">
    <property type="entry name" value="lytR_cpsA_psr"/>
    <property type="match status" value="1"/>
</dbReference>
<dbReference type="EMBL" id="JAGQNY010000003">
    <property type="protein sequence ID" value="MCA9301922.1"/>
    <property type="molecule type" value="Genomic_DNA"/>
</dbReference>
<comment type="similarity">
    <text evidence="1">Belongs to the LytR/CpsA/Psr (LCP) family.</text>
</comment>
<name>A0A955IWD1_UNCKA</name>
<evidence type="ECO:0000256" key="1">
    <source>
        <dbReference type="ARBA" id="ARBA00006068"/>
    </source>
</evidence>
<comment type="caution">
    <text evidence="3">The sequence shown here is derived from an EMBL/GenBank/DDBJ whole genome shotgun (WGS) entry which is preliminary data.</text>
</comment>
<evidence type="ECO:0000313" key="4">
    <source>
        <dbReference type="Proteomes" id="UP000714817"/>
    </source>
</evidence>
<dbReference type="PANTHER" id="PTHR33392">
    <property type="entry name" value="POLYISOPRENYL-TEICHOIC ACID--PEPTIDOGLYCAN TEICHOIC ACID TRANSFERASE TAGU"/>
    <property type="match status" value="1"/>
</dbReference>
<reference evidence="3" key="1">
    <citation type="submission" date="2020-04" db="EMBL/GenBank/DDBJ databases">
        <authorList>
            <person name="Zhang T."/>
        </authorList>
    </citation>
    <scope>NUCLEOTIDE SEQUENCE</scope>
    <source>
        <strain evidence="3">HKST-UBA80</strain>
    </source>
</reference>